<feature type="active site" evidence="4">
    <location>
        <position position="14"/>
    </location>
</feature>
<keyword evidence="5" id="KW-0175">Coiled coil</keyword>
<dbReference type="Gene3D" id="3.40.50.180">
    <property type="entry name" value="Methylesterase CheB, C-terminal domain"/>
    <property type="match status" value="1"/>
</dbReference>
<proteinExistence type="predicted"/>
<dbReference type="SUPFAM" id="SSF52738">
    <property type="entry name" value="Methylesterase CheB, C-terminal domain"/>
    <property type="match status" value="1"/>
</dbReference>
<evidence type="ECO:0000256" key="1">
    <source>
        <dbReference type="ARBA" id="ARBA00022801"/>
    </source>
</evidence>
<evidence type="ECO:0000256" key="4">
    <source>
        <dbReference type="PROSITE-ProRule" id="PRU00050"/>
    </source>
</evidence>
<dbReference type="InterPro" id="IPR011247">
    <property type="entry name" value="Chemotax_prot-Glu_Me-esterase"/>
</dbReference>
<comment type="caution">
    <text evidence="7">The sequence shown here is derived from an EMBL/GenBank/DDBJ whole genome shotgun (WGS) entry which is preliminary data.</text>
</comment>
<dbReference type="InterPro" id="IPR035909">
    <property type="entry name" value="CheB_C"/>
</dbReference>
<dbReference type="EC" id="3.1.1.61" evidence="2"/>
<dbReference type="PIRSF" id="PIRSF036461">
    <property type="entry name" value="Chmtx_methlestr"/>
    <property type="match status" value="1"/>
</dbReference>
<comment type="catalytic activity">
    <reaction evidence="3">
        <text>[protein]-L-glutamate 5-O-methyl ester + H2O = L-glutamyl-[protein] + methanol + H(+)</text>
        <dbReference type="Rhea" id="RHEA:23236"/>
        <dbReference type="Rhea" id="RHEA-COMP:10208"/>
        <dbReference type="Rhea" id="RHEA-COMP:10311"/>
        <dbReference type="ChEBI" id="CHEBI:15377"/>
        <dbReference type="ChEBI" id="CHEBI:15378"/>
        <dbReference type="ChEBI" id="CHEBI:17790"/>
        <dbReference type="ChEBI" id="CHEBI:29973"/>
        <dbReference type="ChEBI" id="CHEBI:82795"/>
        <dbReference type="EC" id="3.1.1.61"/>
    </reaction>
</comment>
<feature type="active site" evidence="4">
    <location>
        <position position="133"/>
    </location>
</feature>
<name>A0ABX1BCK0_9ACTN</name>
<keyword evidence="4" id="KW-0145">Chemotaxis</keyword>
<evidence type="ECO:0000256" key="2">
    <source>
        <dbReference type="ARBA" id="ARBA00039140"/>
    </source>
</evidence>
<evidence type="ECO:0000313" key="7">
    <source>
        <dbReference type="EMBL" id="NJP94122.1"/>
    </source>
</evidence>
<dbReference type="InterPro" id="IPR000673">
    <property type="entry name" value="Sig_transdc_resp-reg_Me-estase"/>
</dbReference>
<sequence length="336" mass="36681">MEAPGRDVVVVAASAGGVESLRVLLSELPADLPAAVLVVLHVPPQGSSRLAGILDRAGPLKAAPAEDQEIIRPGRVYVARPDFHLLMSDGMIRLTRGPQHNGHRPAADPLFVSAALDPGARVAAVVLSGTLDDGARGCEAIYKHGGAVAVQDLAECAFPGMPRAAMTAVPAARALPVRELARWVLEQSRTPVSTEVQVYDNEMEREIEQFLREAPSLGEPEGELIAFSCPECNGPIYEQKSATSSRYVCRVGHAWSRDSMINAQSDAVERALWVAIQRLEERLRVLERMRRSAEERGQELSLRYFHEEEERTSEALNTIRMLQSRIGRNGDTLLAD</sequence>
<feature type="active site" evidence="4">
    <location>
        <position position="41"/>
    </location>
</feature>
<dbReference type="EMBL" id="JAATEP010000027">
    <property type="protein sequence ID" value="NJP94122.1"/>
    <property type="molecule type" value="Genomic_DNA"/>
</dbReference>
<dbReference type="PANTHER" id="PTHR42872">
    <property type="entry name" value="PROTEIN-GLUTAMATE METHYLESTERASE/PROTEIN-GLUTAMINE GLUTAMINASE"/>
    <property type="match status" value="1"/>
</dbReference>
<dbReference type="Proteomes" id="UP000696294">
    <property type="component" value="Unassembled WGS sequence"/>
</dbReference>
<evidence type="ECO:0000313" key="8">
    <source>
        <dbReference type="Proteomes" id="UP000696294"/>
    </source>
</evidence>
<evidence type="ECO:0000256" key="5">
    <source>
        <dbReference type="SAM" id="Coils"/>
    </source>
</evidence>
<feature type="domain" description="CheB-type methylesterase" evidence="6">
    <location>
        <begin position="2"/>
        <end position="191"/>
    </location>
</feature>
<gene>
    <name evidence="7" type="ORF">HCN51_32595</name>
</gene>
<dbReference type="RefSeq" id="WP_168014759.1">
    <property type="nucleotide sequence ID" value="NZ_JAATEP010000027.1"/>
</dbReference>
<dbReference type="PANTHER" id="PTHR42872:SF6">
    <property type="entry name" value="PROTEIN-GLUTAMATE METHYLESTERASE_PROTEIN-GLUTAMINE GLUTAMINASE"/>
    <property type="match status" value="1"/>
</dbReference>
<evidence type="ECO:0000256" key="3">
    <source>
        <dbReference type="ARBA" id="ARBA00048267"/>
    </source>
</evidence>
<evidence type="ECO:0000259" key="6">
    <source>
        <dbReference type="PROSITE" id="PS50122"/>
    </source>
</evidence>
<keyword evidence="1 4" id="KW-0378">Hydrolase</keyword>
<feature type="coiled-coil region" evidence="5">
    <location>
        <begin position="276"/>
        <end position="303"/>
    </location>
</feature>
<protein>
    <recommendedName>
        <fullName evidence="2">protein-glutamate methylesterase</fullName>
        <ecNumber evidence="2">3.1.1.61</ecNumber>
    </recommendedName>
</protein>
<organism evidence="7 8">
    <name type="scientific">Nonomuraea composti</name>
    <dbReference type="NCBI Taxonomy" id="2720023"/>
    <lineage>
        <taxon>Bacteria</taxon>
        <taxon>Bacillati</taxon>
        <taxon>Actinomycetota</taxon>
        <taxon>Actinomycetes</taxon>
        <taxon>Streptosporangiales</taxon>
        <taxon>Streptosporangiaceae</taxon>
        <taxon>Nonomuraea</taxon>
    </lineage>
</organism>
<keyword evidence="8" id="KW-1185">Reference proteome</keyword>
<dbReference type="CDD" id="cd16433">
    <property type="entry name" value="CheB"/>
    <property type="match status" value="1"/>
</dbReference>
<accession>A0ABX1BCK0</accession>
<reference evidence="7 8" key="1">
    <citation type="submission" date="2020-03" db="EMBL/GenBank/DDBJ databases">
        <title>WGS of actinomycetes isolated from Thailand.</title>
        <authorList>
            <person name="Thawai C."/>
        </authorList>
    </citation>
    <scope>NUCLEOTIDE SEQUENCE [LARGE SCALE GENOMIC DNA]</scope>
    <source>
        <strain evidence="7 8">FMUSA5-5</strain>
    </source>
</reference>
<dbReference type="Pfam" id="PF01339">
    <property type="entry name" value="CheB_methylest"/>
    <property type="match status" value="1"/>
</dbReference>
<dbReference type="PROSITE" id="PS50122">
    <property type="entry name" value="CHEB"/>
    <property type="match status" value="1"/>
</dbReference>